<dbReference type="InterPro" id="IPR050088">
    <property type="entry name" value="IspD/TarI_cytidylyltransf_bact"/>
</dbReference>
<evidence type="ECO:0000256" key="1">
    <source>
        <dbReference type="ARBA" id="ARBA00022679"/>
    </source>
</evidence>
<dbReference type="NCBIfam" id="TIGR00453">
    <property type="entry name" value="ispD"/>
    <property type="match status" value="1"/>
</dbReference>
<dbReference type="SUPFAM" id="SSF53448">
    <property type="entry name" value="Nucleotide-diphospho-sugar transferases"/>
    <property type="match status" value="1"/>
</dbReference>
<accession>A0A6J6W9F4</accession>
<reference evidence="3" key="1">
    <citation type="submission" date="2020-05" db="EMBL/GenBank/DDBJ databases">
        <authorList>
            <person name="Chiriac C."/>
            <person name="Salcher M."/>
            <person name="Ghai R."/>
            <person name="Kavagutti S V."/>
        </authorList>
    </citation>
    <scope>NUCLEOTIDE SEQUENCE</scope>
</reference>
<dbReference type="InterPro" id="IPR034683">
    <property type="entry name" value="IspD/TarI"/>
</dbReference>
<dbReference type="EMBL" id="CAFAAB010000051">
    <property type="protein sequence ID" value="CAB4781732.1"/>
    <property type="molecule type" value="Genomic_DNA"/>
</dbReference>
<evidence type="ECO:0000256" key="2">
    <source>
        <dbReference type="ARBA" id="ARBA00022695"/>
    </source>
</evidence>
<dbReference type="InterPro" id="IPR001228">
    <property type="entry name" value="IspD"/>
</dbReference>
<name>A0A6J6W9F4_9ZZZZ</name>
<dbReference type="Pfam" id="PF01128">
    <property type="entry name" value="IspD"/>
    <property type="match status" value="1"/>
</dbReference>
<evidence type="ECO:0000313" key="3">
    <source>
        <dbReference type="EMBL" id="CAB4781732.1"/>
    </source>
</evidence>
<keyword evidence="1" id="KW-0808">Transferase</keyword>
<dbReference type="CDD" id="cd02516">
    <property type="entry name" value="CDP-ME_synthetase"/>
    <property type="match status" value="1"/>
</dbReference>
<dbReference type="Gene3D" id="3.90.550.10">
    <property type="entry name" value="Spore Coat Polysaccharide Biosynthesis Protein SpsA, Chain A"/>
    <property type="match status" value="1"/>
</dbReference>
<keyword evidence="2" id="KW-0548">Nucleotidyltransferase</keyword>
<dbReference type="InterPro" id="IPR029044">
    <property type="entry name" value="Nucleotide-diphossugar_trans"/>
</dbReference>
<dbReference type="PANTHER" id="PTHR32125:SF4">
    <property type="entry name" value="2-C-METHYL-D-ERYTHRITOL 4-PHOSPHATE CYTIDYLYLTRANSFERASE, CHLOROPLASTIC"/>
    <property type="match status" value="1"/>
</dbReference>
<dbReference type="HAMAP" id="MF_00108">
    <property type="entry name" value="IspD"/>
    <property type="match status" value="1"/>
</dbReference>
<dbReference type="GO" id="GO:0050518">
    <property type="term" value="F:2-C-methyl-D-erythritol 4-phosphate cytidylyltransferase activity"/>
    <property type="evidence" value="ECO:0007669"/>
    <property type="project" value="InterPro"/>
</dbReference>
<dbReference type="GO" id="GO:0008299">
    <property type="term" value="P:isoprenoid biosynthetic process"/>
    <property type="evidence" value="ECO:0007669"/>
    <property type="project" value="InterPro"/>
</dbReference>
<proteinExistence type="inferred from homology"/>
<dbReference type="PANTHER" id="PTHR32125">
    <property type="entry name" value="2-C-METHYL-D-ERYTHRITOL 4-PHOSPHATE CYTIDYLYLTRANSFERASE, CHLOROPLASTIC"/>
    <property type="match status" value="1"/>
</dbReference>
<sequence length="207" mass="21250">MTVAAIVVAGGRGERFGGQKQFAKLGGRTLAAHSVEQSRSVADFVVVVVPEDYLGDGEGADLVVTGGETRSDSVRAGLAVCDDAQFIVVQDAARPLASTKLFEVVLAAVRAGAAAAIPGVPVSDTIKQIADGVVVNTPPRDQLIAVQTPQAFQAEVLRRAHASSGVATDDAGLVEALGESVVVVAGERTNIKVTNPEDLDHLKMSGV</sequence>
<protein>
    <submittedName>
        <fullName evidence="3">Unannotated protein</fullName>
    </submittedName>
</protein>
<gene>
    <name evidence="3" type="ORF">UFOPK2958_00587</name>
</gene>
<organism evidence="3">
    <name type="scientific">freshwater metagenome</name>
    <dbReference type="NCBI Taxonomy" id="449393"/>
    <lineage>
        <taxon>unclassified sequences</taxon>
        <taxon>metagenomes</taxon>
        <taxon>ecological metagenomes</taxon>
    </lineage>
</organism>
<dbReference type="AlphaFoldDB" id="A0A6J6W9F4"/>